<name>A0A7X0LKN3_9BACT</name>
<dbReference type="PIRSF" id="PIRSF000456">
    <property type="entry name" value="UDP-GlcNAc_acltr"/>
    <property type="match status" value="1"/>
</dbReference>
<sequence length="280" mass="29833">MPEIHPLAVVDPQATLADDVRVGPFCHVGPKVTLGTGTRLVSHVTITGRTTLGENNTVWSGAVLGGDPQDLKFQGEDSQLVIGDHNEIRECVTIHKGTANDHGITTVGSHNLIMAYAHLGHDCVLGSHIVIANAVQFAGHVCVEDHVVIGGATAIHHFVTIGQHAFVGGMTRAVNDCPPFMIAEGNPAVIRGVNTTGLGRRGFTAESISNLKDAWKRLYRRTATGKAGNTASALEDLEDAYPHDACVLALVAHVRRSGQGVYGRYREGLRKDNPRTNPAK</sequence>
<evidence type="ECO:0000256" key="3">
    <source>
        <dbReference type="ARBA" id="ARBA00022556"/>
    </source>
</evidence>
<dbReference type="HAMAP" id="MF_00387">
    <property type="entry name" value="LpxA"/>
    <property type="match status" value="1"/>
</dbReference>
<keyword evidence="7 8" id="KW-0012">Acyltransferase</keyword>
<evidence type="ECO:0000256" key="7">
    <source>
        <dbReference type="ARBA" id="ARBA00023315"/>
    </source>
</evidence>
<keyword evidence="11" id="KW-1185">Reference proteome</keyword>
<keyword evidence="3 8" id="KW-0441">Lipid A biosynthesis</keyword>
<comment type="caution">
    <text evidence="10">The sequence shown here is derived from an EMBL/GenBank/DDBJ whole genome shotgun (WGS) entry which is preliminary data.</text>
</comment>
<dbReference type="InterPro" id="IPR011004">
    <property type="entry name" value="Trimer_LpxA-like_sf"/>
</dbReference>
<evidence type="ECO:0000259" key="9">
    <source>
        <dbReference type="Pfam" id="PF13720"/>
    </source>
</evidence>
<dbReference type="InterPro" id="IPR029098">
    <property type="entry name" value="Acetyltransf_C"/>
</dbReference>
<proteinExistence type="inferred from homology"/>
<dbReference type="PANTHER" id="PTHR43480">
    <property type="entry name" value="ACYL-[ACYL-CARRIER-PROTEIN]--UDP-N-ACETYLGLUCOSAMINE O-ACYLTRANSFERASE"/>
    <property type="match status" value="1"/>
</dbReference>
<comment type="subunit">
    <text evidence="8">Homotrimer.</text>
</comment>
<evidence type="ECO:0000256" key="4">
    <source>
        <dbReference type="ARBA" id="ARBA00022679"/>
    </source>
</evidence>
<reference evidence="10 11" key="1">
    <citation type="submission" date="2020-08" db="EMBL/GenBank/DDBJ databases">
        <title>Genomic Encyclopedia of Type Strains, Phase IV (KMG-IV): sequencing the most valuable type-strain genomes for metagenomic binning, comparative biology and taxonomic classification.</title>
        <authorList>
            <person name="Goeker M."/>
        </authorList>
    </citation>
    <scope>NUCLEOTIDE SEQUENCE [LARGE SCALE GENOMIC DNA]</scope>
    <source>
        <strain evidence="10 11">DSM 103725</strain>
    </source>
</reference>
<dbReference type="Gene3D" id="1.20.1180.10">
    <property type="entry name" value="Udp N-acetylglucosamine O-acyltransferase, C-terminal domain"/>
    <property type="match status" value="1"/>
</dbReference>
<dbReference type="InterPro" id="IPR018357">
    <property type="entry name" value="Hexapep_transf_CS"/>
</dbReference>
<comment type="subcellular location">
    <subcellularLocation>
        <location evidence="8">Cytoplasm</location>
    </subcellularLocation>
</comment>
<evidence type="ECO:0000256" key="1">
    <source>
        <dbReference type="ARBA" id="ARBA00022490"/>
    </source>
</evidence>
<gene>
    <name evidence="8" type="primary">lpxA</name>
    <name evidence="10" type="ORF">HNQ40_001617</name>
</gene>
<comment type="similarity">
    <text evidence="8">Belongs to the transferase hexapeptide repeat family. LpxA subfamily.</text>
</comment>
<keyword evidence="5 8" id="KW-0677">Repeat</keyword>
<dbReference type="InterPro" id="IPR001451">
    <property type="entry name" value="Hexapep"/>
</dbReference>
<accession>A0A7X0LKN3</accession>
<dbReference type="GO" id="GO:0009245">
    <property type="term" value="P:lipid A biosynthetic process"/>
    <property type="evidence" value="ECO:0007669"/>
    <property type="project" value="UniProtKB-UniRule"/>
</dbReference>
<dbReference type="GO" id="GO:0016020">
    <property type="term" value="C:membrane"/>
    <property type="evidence" value="ECO:0007669"/>
    <property type="project" value="GOC"/>
</dbReference>
<dbReference type="CDD" id="cd03351">
    <property type="entry name" value="LbH_UDP-GlcNAc_AT"/>
    <property type="match status" value="1"/>
</dbReference>
<dbReference type="PROSITE" id="PS00101">
    <property type="entry name" value="HEXAPEP_TRANSFERASES"/>
    <property type="match status" value="1"/>
</dbReference>
<dbReference type="NCBIfam" id="NF003657">
    <property type="entry name" value="PRK05289.1"/>
    <property type="match status" value="1"/>
</dbReference>
<dbReference type="InterPro" id="IPR010137">
    <property type="entry name" value="Lipid_A_LpxA"/>
</dbReference>
<evidence type="ECO:0000313" key="10">
    <source>
        <dbReference type="EMBL" id="MBB6429811.1"/>
    </source>
</evidence>
<protein>
    <recommendedName>
        <fullName evidence="8">Acyl-[acyl-carrier-protein]--UDP-N-acetylglucosamine O-acyltransferase</fullName>
        <shortName evidence="8">UDP-N-acetylglucosamine acyltransferase</shortName>
        <ecNumber evidence="8">2.3.1.129</ecNumber>
    </recommendedName>
</protein>
<evidence type="ECO:0000256" key="5">
    <source>
        <dbReference type="ARBA" id="ARBA00022737"/>
    </source>
</evidence>
<comment type="function">
    <text evidence="8">Involved in the biosynthesis of lipid A, a phosphorylated glycolipid that anchors the lipopolysaccharide to the outer membrane of the cell.</text>
</comment>
<keyword evidence="4 8" id="KW-0808">Transferase</keyword>
<dbReference type="AlphaFoldDB" id="A0A7X0LKN3"/>
<dbReference type="EMBL" id="JACHGY010000001">
    <property type="protein sequence ID" value="MBB6429811.1"/>
    <property type="molecule type" value="Genomic_DNA"/>
</dbReference>
<dbReference type="Pfam" id="PF13720">
    <property type="entry name" value="Acetyltransf_11"/>
    <property type="match status" value="1"/>
</dbReference>
<dbReference type="Gene3D" id="2.160.10.10">
    <property type="entry name" value="Hexapeptide repeat proteins"/>
    <property type="match status" value="1"/>
</dbReference>
<dbReference type="Pfam" id="PF00132">
    <property type="entry name" value="Hexapep"/>
    <property type="match status" value="1"/>
</dbReference>
<keyword evidence="2 8" id="KW-0444">Lipid biosynthesis</keyword>
<dbReference type="Proteomes" id="UP000541810">
    <property type="component" value="Unassembled WGS sequence"/>
</dbReference>
<evidence type="ECO:0000256" key="6">
    <source>
        <dbReference type="ARBA" id="ARBA00023098"/>
    </source>
</evidence>
<dbReference type="EC" id="2.3.1.129" evidence="8"/>
<dbReference type="PANTHER" id="PTHR43480:SF1">
    <property type="entry name" value="ACYL-[ACYL-CARRIER-PROTEIN]--UDP-N-ACETYLGLUCOSAMINE O-ACYLTRANSFERASE, MITOCHONDRIAL-RELATED"/>
    <property type="match status" value="1"/>
</dbReference>
<keyword evidence="6 8" id="KW-0443">Lipid metabolism</keyword>
<dbReference type="RefSeq" id="WP_184677373.1">
    <property type="nucleotide sequence ID" value="NZ_JACHGY010000001.1"/>
</dbReference>
<comment type="catalytic activity">
    <reaction evidence="8">
        <text>a (3R)-hydroxyacyl-[ACP] + UDP-N-acetyl-alpha-D-glucosamine = a UDP-3-O-[(3R)-3-hydroxyacyl]-N-acetyl-alpha-D-glucosamine + holo-[ACP]</text>
        <dbReference type="Rhea" id="RHEA:67812"/>
        <dbReference type="Rhea" id="RHEA-COMP:9685"/>
        <dbReference type="Rhea" id="RHEA-COMP:9945"/>
        <dbReference type="ChEBI" id="CHEBI:57705"/>
        <dbReference type="ChEBI" id="CHEBI:64479"/>
        <dbReference type="ChEBI" id="CHEBI:78827"/>
        <dbReference type="ChEBI" id="CHEBI:173225"/>
        <dbReference type="EC" id="2.3.1.129"/>
    </reaction>
</comment>
<dbReference type="NCBIfam" id="TIGR01852">
    <property type="entry name" value="lipid_A_lpxA"/>
    <property type="match status" value="1"/>
</dbReference>
<organism evidence="10 11">
    <name type="scientific">Algisphaera agarilytica</name>
    <dbReference type="NCBI Taxonomy" id="1385975"/>
    <lineage>
        <taxon>Bacteria</taxon>
        <taxon>Pseudomonadati</taxon>
        <taxon>Planctomycetota</taxon>
        <taxon>Phycisphaerae</taxon>
        <taxon>Phycisphaerales</taxon>
        <taxon>Phycisphaeraceae</taxon>
        <taxon>Algisphaera</taxon>
    </lineage>
</organism>
<keyword evidence="1 8" id="KW-0963">Cytoplasm</keyword>
<dbReference type="GO" id="GO:0005737">
    <property type="term" value="C:cytoplasm"/>
    <property type="evidence" value="ECO:0007669"/>
    <property type="project" value="UniProtKB-SubCell"/>
</dbReference>
<dbReference type="UniPathway" id="UPA00359">
    <property type="reaction ID" value="UER00477"/>
</dbReference>
<evidence type="ECO:0000256" key="2">
    <source>
        <dbReference type="ARBA" id="ARBA00022516"/>
    </source>
</evidence>
<feature type="domain" description="UDP N-acetylglucosamine O-acyltransferase C-terminal" evidence="9">
    <location>
        <begin position="176"/>
        <end position="261"/>
    </location>
</feature>
<dbReference type="InterPro" id="IPR037157">
    <property type="entry name" value="Acetyltransf_C_sf"/>
</dbReference>
<evidence type="ECO:0000313" key="11">
    <source>
        <dbReference type="Proteomes" id="UP000541810"/>
    </source>
</evidence>
<evidence type="ECO:0000256" key="8">
    <source>
        <dbReference type="HAMAP-Rule" id="MF_00387"/>
    </source>
</evidence>
<dbReference type="SUPFAM" id="SSF51161">
    <property type="entry name" value="Trimeric LpxA-like enzymes"/>
    <property type="match status" value="1"/>
</dbReference>
<dbReference type="GO" id="GO:0008780">
    <property type="term" value="F:acyl-[acyl-carrier-protein]-UDP-N-acetylglucosamine O-acyltransferase activity"/>
    <property type="evidence" value="ECO:0007669"/>
    <property type="project" value="UniProtKB-UniRule"/>
</dbReference>
<comment type="pathway">
    <text evidence="8">Glycolipid biosynthesis; lipid IV(A) biosynthesis; lipid IV(A) from (3R)-3-hydroxytetradecanoyl-[acyl-carrier-protein] and UDP-N-acetyl-alpha-D-glucosamine: step 1/6.</text>
</comment>